<evidence type="ECO:0000256" key="6">
    <source>
        <dbReference type="SAM" id="MobiDB-lite"/>
    </source>
</evidence>
<dbReference type="InterPro" id="IPR050800">
    <property type="entry name" value="ARTD/PARP"/>
</dbReference>
<dbReference type="PROSITE" id="PS52007">
    <property type="entry name" value="PADR1"/>
    <property type="match status" value="1"/>
</dbReference>
<dbReference type="EMBL" id="UYYB01003179">
    <property type="protein sequence ID" value="VDM66569.1"/>
    <property type="molecule type" value="Genomic_DNA"/>
</dbReference>
<protein>
    <recommendedName>
        <fullName evidence="1">NAD(+) ADP-ribosyltransferase</fullName>
        <ecNumber evidence="1">2.4.2.30</ecNumber>
    </recommendedName>
</protein>
<dbReference type="Proteomes" id="UP000270094">
    <property type="component" value="Unassembled WGS sequence"/>
</dbReference>
<dbReference type="SMART" id="SM00773">
    <property type="entry name" value="WGR"/>
    <property type="match status" value="1"/>
</dbReference>
<dbReference type="OrthoDB" id="5846916at2759"/>
<comment type="catalytic activity">
    <reaction evidence="5">
        <text>NAD(+) + (ADP-D-ribosyl)n-acceptor = nicotinamide + (ADP-D-ribosyl)n+1-acceptor + H(+).</text>
        <dbReference type="EC" id="2.4.2.30"/>
    </reaction>
</comment>
<name>A0A3P7IID3_STRVU</name>
<dbReference type="AlphaFoldDB" id="A0A3P7IID3"/>
<organism evidence="8 9">
    <name type="scientific">Strongylus vulgaris</name>
    <name type="common">Blood worm</name>
    <dbReference type="NCBI Taxonomy" id="40348"/>
    <lineage>
        <taxon>Eukaryota</taxon>
        <taxon>Metazoa</taxon>
        <taxon>Ecdysozoa</taxon>
        <taxon>Nematoda</taxon>
        <taxon>Chromadorea</taxon>
        <taxon>Rhabditida</taxon>
        <taxon>Rhabditina</taxon>
        <taxon>Rhabditomorpha</taxon>
        <taxon>Strongyloidea</taxon>
        <taxon>Strongylidae</taxon>
        <taxon>Strongylus</taxon>
    </lineage>
</organism>
<dbReference type="PANTHER" id="PTHR10459">
    <property type="entry name" value="DNA LIGASE"/>
    <property type="match status" value="1"/>
</dbReference>
<evidence type="ECO:0000256" key="4">
    <source>
        <dbReference type="ARBA" id="ARBA00023027"/>
    </source>
</evidence>
<feature type="compositionally biased region" description="Basic and acidic residues" evidence="6">
    <location>
        <begin position="1"/>
        <end position="23"/>
    </location>
</feature>
<evidence type="ECO:0000313" key="9">
    <source>
        <dbReference type="Proteomes" id="UP000270094"/>
    </source>
</evidence>
<evidence type="ECO:0000256" key="3">
    <source>
        <dbReference type="ARBA" id="ARBA00022679"/>
    </source>
</evidence>
<reference evidence="8 9" key="1">
    <citation type="submission" date="2018-11" db="EMBL/GenBank/DDBJ databases">
        <authorList>
            <consortium name="Pathogen Informatics"/>
        </authorList>
    </citation>
    <scope>NUCLEOTIDE SEQUENCE [LARGE SCALE GENOMIC DNA]</scope>
</reference>
<feature type="region of interest" description="Disordered" evidence="6">
    <location>
        <begin position="1"/>
        <end position="41"/>
    </location>
</feature>
<dbReference type="GO" id="GO:1990404">
    <property type="term" value="F:NAD+-protein mono-ADP-ribosyltransferase activity"/>
    <property type="evidence" value="ECO:0007669"/>
    <property type="project" value="TreeGrafter"/>
</dbReference>
<evidence type="ECO:0000256" key="5">
    <source>
        <dbReference type="ARBA" id="ARBA00033987"/>
    </source>
</evidence>
<dbReference type="Pfam" id="PF08063">
    <property type="entry name" value="Zn_ribbon_PADR1"/>
    <property type="match status" value="1"/>
</dbReference>
<dbReference type="InterPro" id="IPR036930">
    <property type="entry name" value="WGR_dom_sf"/>
</dbReference>
<proteinExistence type="predicted"/>
<keyword evidence="2" id="KW-0328">Glycosyltransferase</keyword>
<evidence type="ECO:0000313" key="8">
    <source>
        <dbReference type="EMBL" id="VDM66569.1"/>
    </source>
</evidence>
<keyword evidence="4" id="KW-0520">NAD</keyword>
<dbReference type="PANTHER" id="PTHR10459:SF60">
    <property type="entry name" value="POLY [ADP-RIBOSE] POLYMERASE 2"/>
    <property type="match status" value="1"/>
</dbReference>
<dbReference type="InterPro" id="IPR008893">
    <property type="entry name" value="WGR_domain"/>
</dbReference>
<dbReference type="InterPro" id="IPR012982">
    <property type="entry name" value="PARP1-like_PADR1_Zn_ribbon"/>
</dbReference>
<dbReference type="Pfam" id="PF05406">
    <property type="entry name" value="WGR"/>
    <property type="match status" value="1"/>
</dbReference>
<keyword evidence="3" id="KW-0808">Transferase</keyword>
<evidence type="ECO:0000256" key="1">
    <source>
        <dbReference type="ARBA" id="ARBA00012020"/>
    </source>
</evidence>
<dbReference type="InterPro" id="IPR049296">
    <property type="entry name" value="PARP1-like_PADR1_N"/>
</dbReference>
<evidence type="ECO:0000259" key="7">
    <source>
        <dbReference type="PROSITE" id="PS51977"/>
    </source>
</evidence>
<dbReference type="GO" id="GO:0005730">
    <property type="term" value="C:nucleolus"/>
    <property type="evidence" value="ECO:0007669"/>
    <property type="project" value="TreeGrafter"/>
</dbReference>
<sequence>MEGEEGCKENVRGGKRPQDEARTGDQAPTKKQRKCGDGNTNEAMLKKQSDLIWELRRDLRDNLSKSEMIELLTENGQQPPKGDKMLDHLVDCMVFGSCLPCPECGGQLSYSSTSKSYKCGGQLSEYTKCLHYNINPQRKKFVIPNELKKKNAYLKSLKVNVLTKRVYNDALANEKVVSHSDQFKYLGSRGMKTNEIKKDAEGKSLGVGSGLSQQVVKAGTVVDQECEYADVSHVHRGRNGVLYSVVLGSADTLSNRNSYYKIQLLKHDEKLKFYLFRSWGRVGTLIGGTKTEVFCSEVQAMEAFHQ</sequence>
<keyword evidence="9" id="KW-1185">Reference proteome</keyword>
<dbReference type="Gene3D" id="1.10.20.130">
    <property type="match status" value="1"/>
</dbReference>
<dbReference type="GO" id="GO:0008270">
    <property type="term" value="F:zinc ion binding"/>
    <property type="evidence" value="ECO:0007669"/>
    <property type="project" value="InterPro"/>
</dbReference>
<feature type="domain" description="WGR" evidence="7">
    <location>
        <begin position="231"/>
        <end position="306"/>
    </location>
</feature>
<dbReference type="PROSITE" id="PS51977">
    <property type="entry name" value="WGR"/>
    <property type="match status" value="1"/>
</dbReference>
<dbReference type="GO" id="GO:0003950">
    <property type="term" value="F:NAD+ poly-ADP-ribosyltransferase activity"/>
    <property type="evidence" value="ECO:0007669"/>
    <property type="project" value="UniProtKB-EC"/>
</dbReference>
<accession>A0A3P7IID3</accession>
<dbReference type="GO" id="GO:0006302">
    <property type="term" value="P:double-strand break repair"/>
    <property type="evidence" value="ECO:0007669"/>
    <property type="project" value="TreeGrafter"/>
</dbReference>
<evidence type="ECO:0000256" key="2">
    <source>
        <dbReference type="ARBA" id="ARBA00022676"/>
    </source>
</evidence>
<dbReference type="SUPFAM" id="SSF142921">
    <property type="entry name" value="WGR domain-like"/>
    <property type="match status" value="1"/>
</dbReference>
<dbReference type="Gene3D" id="2.20.25.630">
    <property type="match status" value="1"/>
</dbReference>
<dbReference type="Pfam" id="PF21728">
    <property type="entry name" value="PADR1_N"/>
    <property type="match status" value="1"/>
</dbReference>
<gene>
    <name evidence="8" type="ORF">SVUK_LOCUS1567</name>
</gene>
<dbReference type="GO" id="GO:0070212">
    <property type="term" value="P:protein poly-ADP-ribosylation"/>
    <property type="evidence" value="ECO:0007669"/>
    <property type="project" value="TreeGrafter"/>
</dbReference>
<dbReference type="EC" id="2.4.2.30" evidence="1"/>
<dbReference type="SMART" id="SM01335">
    <property type="entry name" value="PADR1"/>
    <property type="match status" value="1"/>
</dbReference>
<dbReference type="InterPro" id="IPR038650">
    <property type="entry name" value="PADR1_C_dom_sf"/>
</dbReference>